<gene>
    <name evidence="1" type="ORF">FH972_012195</name>
</gene>
<proteinExistence type="predicted"/>
<sequence>MMRDGLGVDRFSFPPLLKAVSRASALEQGMEGFGVGTGDGDSRACLEVGFGLGPICADWFGWDVCCVWVDYGGEIGVR</sequence>
<protein>
    <submittedName>
        <fullName evidence="1">Uncharacterized protein</fullName>
    </submittedName>
</protein>
<keyword evidence="2" id="KW-1185">Reference proteome</keyword>
<reference evidence="1 2" key="1">
    <citation type="submission" date="2019-06" db="EMBL/GenBank/DDBJ databases">
        <title>A chromosomal-level reference genome of Carpinus fangiana (Coryloideae, Betulaceae).</title>
        <authorList>
            <person name="Yang X."/>
            <person name="Wang Z."/>
            <person name="Zhang L."/>
            <person name="Hao G."/>
            <person name="Liu J."/>
            <person name="Yang Y."/>
        </authorList>
    </citation>
    <scope>NUCLEOTIDE SEQUENCE [LARGE SCALE GENOMIC DNA]</scope>
    <source>
        <strain evidence="1">Cfa_2016G</strain>
        <tissue evidence="1">Leaf</tissue>
    </source>
</reference>
<evidence type="ECO:0000313" key="2">
    <source>
        <dbReference type="Proteomes" id="UP000327013"/>
    </source>
</evidence>
<evidence type="ECO:0000313" key="1">
    <source>
        <dbReference type="EMBL" id="KAE8055351.1"/>
    </source>
</evidence>
<organism evidence="1 2">
    <name type="scientific">Carpinus fangiana</name>
    <dbReference type="NCBI Taxonomy" id="176857"/>
    <lineage>
        <taxon>Eukaryota</taxon>
        <taxon>Viridiplantae</taxon>
        <taxon>Streptophyta</taxon>
        <taxon>Embryophyta</taxon>
        <taxon>Tracheophyta</taxon>
        <taxon>Spermatophyta</taxon>
        <taxon>Magnoliopsida</taxon>
        <taxon>eudicotyledons</taxon>
        <taxon>Gunneridae</taxon>
        <taxon>Pentapetalae</taxon>
        <taxon>rosids</taxon>
        <taxon>fabids</taxon>
        <taxon>Fagales</taxon>
        <taxon>Betulaceae</taxon>
        <taxon>Carpinus</taxon>
    </lineage>
</organism>
<accession>A0A5N6R3X6</accession>
<dbReference type="AlphaFoldDB" id="A0A5N6R3X6"/>
<dbReference type="OrthoDB" id="185373at2759"/>
<dbReference type="Proteomes" id="UP000327013">
    <property type="component" value="Chromosome 5"/>
</dbReference>
<name>A0A5N6R3X6_9ROSI</name>
<dbReference type="EMBL" id="CM017325">
    <property type="protein sequence ID" value="KAE8055351.1"/>
    <property type="molecule type" value="Genomic_DNA"/>
</dbReference>